<dbReference type="InterPro" id="IPR036390">
    <property type="entry name" value="WH_DNA-bd_sf"/>
</dbReference>
<dbReference type="Gene3D" id="1.10.10.10">
    <property type="entry name" value="Winged helix-like DNA-binding domain superfamily/Winged helix DNA-binding domain"/>
    <property type="match status" value="1"/>
</dbReference>
<evidence type="ECO:0000259" key="4">
    <source>
        <dbReference type="PROSITE" id="PS50995"/>
    </source>
</evidence>
<evidence type="ECO:0000256" key="3">
    <source>
        <dbReference type="ARBA" id="ARBA00023163"/>
    </source>
</evidence>
<protein>
    <submittedName>
        <fullName evidence="5">MarR family transcriptional regulator</fullName>
    </submittedName>
</protein>
<dbReference type="PROSITE" id="PS50995">
    <property type="entry name" value="HTH_MARR_2"/>
    <property type="match status" value="1"/>
</dbReference>
<dbReference type="InterPro" id="IPR039422">
    <property type="entry name" value="MarR/SlyA-like"/>
</dbReference>
<dbReference type="SMART" id="SM00347">
    <property type="entry name" value="HTH_MARR"/>
    <property type="match status" value="1"/>
</dbReference>
<keyword evidence="2" id="KW-0238">DNA-binding</keyword>
<name>A0A4Q4Z794_9ACTN</name>
<dbReference type="GO" id="GO:0003700">
    <property type="term" value="F:DNA-binding transcription factor activity"/>
    <property type="evidence" value="ECO:0007669"/>
    <property type="project" value="InterPro"/>
</dbReference>
<dbReference type="PRINTS" id="PR00598">
    <property type="entry name" value="HTHMARR"/>
</dbReference>
<feature type="domain" description="HTH marR-type" evidence="4">
    <location>
        <begin position="1"/>
        <end position="119"/>
    </location>
</feature>
<dbReference type="OrthoDB" id="5148120at2"/>
<dbReference type="PROSITE" id="PS01117">
    <property type="entry name" value="HTH_MARR_1"/>
    <property type="match status" value="1"/>
</dbReference>
<dbReference type="EMBL" id="SDKM01000039">
    <property type="protein sequence ID" value="RYP83001.1"/>
    <property type="molecule type" value="Genomic_DNA"/>
</dbReference>
<dbReference type="InterPro" id="IPR023187">
    <property type="entry name" value="Tscrpt_reg_MarR-type_CS"/>
</dbReference>
<dbReference type="AlphaFoldDB" id="A0A4Q4Z794"/>
<dbReference type="PRINTS" id="PR00033">
    <property type="entry name" value="HTHASNC"/>
</dbReference>
<dbReference type="InterPro" id="IPR000485">
    <property type="entry name" value="AsnC-type_HTH_dom"/>
</dbReference>
<keyword evidence="1" id="KW-0805">Transcription regulation</keyword>
<dbReference type="SUPFAM" id="SSF46785">
    <property type="entry name" value="Winged helix' DNA-binding domain"/>
    <property type="match status" value="1"/>
</dbReference>
<dbReference type="PANTHER" id="PTHR33164">
    <property type="entry name" value="TRANSCRIPTIONAL REGULATOR, MARR FAMILY"/>
    <property type="match status" value="1"/>
</dbReference>
<evidence type="ECO:0000313" key="5">
    <source>
        <dbReference type="EMBL" id="RYP83001.1"/>
    </source>
</evidence>
<dbReference type="GO" id="GO:0043565">
    <property type="term" value="F:sequence-specific DNA binding"/>
    <property type="evidence" value="ECO:0007669"/>
    <property type="project" value="InterPro"/>
</dbReference>
<dbReference type="Pfam" id="PF12802">
    <property type="entry name" value="MarR_2"/>
    <property type="match status" value="1"/>
</dbReference>
<dbReference type="Proteomes" id="UP000295198">
    <property type="component" value="Unassembled WGS sequence"/>
</dbReference>
<evidence type="ECO:0000256" key="1">
    <source>
        <dbReference type="ARBA" id="ARBA00023015"/>
    </source>
</evidence>
<gene>
    <name evidence="5" type="ORF">EKO23_20500</name>
</gene>
<proteinExistence type="predicted"/>
<sequence>MHVVTSEHAEKHGLSLRDHIVLSALDKWPGLSQVELARAVGLDKTTLMSQLDRLEHQGLVVRRANATDRRARMPEITRAGDRLRARVAEASAAAEAEALSDFTAAEVALLRRMLFELIGDHLDPGSCL</sequence>
<dbReference type="GO" id="GO:0006950">
    <property type="term" value="P:response to stress"/>
    <property type="evidence" value="ECO:0007669"/>
    <property type="project" value="TreeGrafter"/>
</dbReference>
<dbReference type="InterPro" id="IPR036388">
    <property type="entry name" value="WH-like_DNA-bd_sf"/>
</dbReference>
<dbReference type="InterPro" id="IPR000835">
    <property type="entry name" value="HTH_MarR-typ"/>
</dbReference>
<organism evidence="5 6">
    <name type="scientific">Nocardioides guangzhouensis</name>
    <dbReference type="NCBI Taxonomy" id="2497878"/>
    <lineage>
        <taxon>Bacteria</taxon>
        <taxon>Bacillati</taxon>
        <taxon>Actinomycetota</taxon>
        <taxon>Actinomycetes</taxon>
        <taxon>Propionibacteriales</taxon>
        <taxon>Nocardioidaceae</taxon>
        <taxon>Nocardioides</taxon>
    </lineage>
</organism>
<evidence type="ECO:0000313" key="6">
    <source>
        <dbReference type="Proteomes" id="UP000295198"/>
    </source>
</evidence>
<evidence type="ECO:0000256" key="2">
    <source>
        <dbReference type="ARBA" id="ARBA00023125"/>
    </source>
</evidence>
<comment type="caution">
    <text evidence="5">The sequence shown here is derived from an EMBL/GenBank/DDBJ whole genome shotgun (WGS) entry which is preliminary data.</text>
</comment>
<dbReference type="PANTHER" id="PTHR33164:SF64">
    <property type="entry name" value="TRANSCRIPTIONAL REGULATOR SLYA"/>
    <property type="match status" value="1"/>
</dbReference>
<accession>A0A4Q4Z794</accession>
<reference evidence="5 6" key="1">
    <citation type="submission" date="2019-01" db="EMBL/GenBank/DDBJ databases">
        <title>Nocardioides guangzhouensis sp. nov., an actinobacterium isolated from soil.</title>
        <authorList>
            <person name="Fu Y."/>
            <person name="Cai Y."/>
            <person name="Lin Z."/>
            <person name="Chen P."/>
        </authorList>
    </citation>
    <scope>NUCLEOTIDE SEQUENCE [LARGE SCALE GENOMIC DNA]</scope>
    <source>
        <strain evidence="5 6">130</strain>
    </source>
</reference>
<keyword evidence="6" id="KW-1185">Reference proteome</keyword>
<keyword evidence="3" id="KW-0804">Transcription</keyword>